<keyword evidence="4" id="KW-0645">Protease</keyword>
<feature type="domain" description="Peptidase M14" evidence="11">
    <location>
        <begin position="34"/>
        <end position="320"/>
    </location>
</feature>
<dbReference type="InterPro" id="IPR057247">
    <property type="entry name" value="CARBOXYPEPT_ZN_2"/>
</dbReference>
<comment type="similarity">
    <text evidence="2 9">Belongs to the peptidase M14 family.</text>
</comment>
<dbReference type="PROSITE" id="PS52035">
    <property type="entry name" value="PEPTIDASE_M14"/>
    <property type="match status" value="1"/>
</dbReference>
<evidence type="ECO:0000256" key="1">
    <source>
        <dbReference type="ARBA" id="ARBA00001947"/>
    </source>
</evidence>
<evidence type="ECO:0000256" key="2">
    <source>
        <dbReference type="ARBA" id="ARBA00005988"/>
    </source>
</evidence>
<dbReference type="GO" id="GO:0016485">
    <property type="term" value="P:protein processing"/>
    <property type="evidence" value="ECO:0007669"/>
    <property type="project" value="TreeGrafter"/>
</dbReference>
<dbReference type="InterPro" id="IPR057246">
    <property type="entry name" value="CARBOXYPEPT_ZN_1"/>
</dbReference>
<name>A0A8S3ZPZ0_9EUPU</name>
<dbReference type="AlphaFoldDB" id="A0A8S3ZPZ0"/>
<evidence type="ECO:0000256" key="8">
    <source>
        <dbReference type="ARBA" id="ARBA00023180"/>
    </source>
</evidence>
<dbReference type="Pfam" id="PF00246">
    <property type="entry name" value="Peptidase_M14"/>
    <property type="match status" value="1"/>
</dbReference>
<dbReference type="PRINTS" id="PR00765">
    <property type="entry name" value="CRBOXYPTASEA"/>
</dbReference>
<evidence type="ECO:0000256" key="10">
    <source>
        <dbReference type="SAM" id="SignalP"/>
    </source>
</evidence>
<dbReference type="SUPFAM" id="SSF53187">
    <property type="entry name" value="Zn-dependent exopeptidases"/>
    <property type="match status" value="1"/>
</dbReference>
<dbReference type="PANTHER" id="PTHR11532">
    <property type="entry name" value="PROTEASE M14 CARBOXYPEPTIDASE"/>
    <property type="match status" value="1"/>
</dbReference>
<dbReference type="InterPro" id="IPR000834">
    <property type="entry name" value="Peptidase_M14"/>
</dbReference>
<dbReference type="PANTHER" id="PTHR11532:SF84">
    <property type="entry name" value="CARBOXYPEPTIDASE M"/>
    <property type="match status" value="1"/>
</dbReference>
<keyword evidence="6" id="KW-0378">Hydrolase</keyword>
<keyword evidence="10" id="KW-0732">Signal</keyword>
<dbReference type="Proteomes" id="UP000678393">
    <property type="component" value="Unassembled WGS sequence"/>
</dbReference>
<evidence type="ECO:0000256" key="9">
    <source>
        <dbReference type="PROSITE-ProRule" id="PRU01379"/>
    </source>
</evidence>
<keyword evidence="7" id="KW-0862">Zinc</keyword>
<dbReference type="SMART" id="SM00631">
    <property type="entry name" value="Zn_pept"/>
    <property type="match status" value="1"/>
</dbReference>
<dbReference type="PROSITE" id="PS00133">
    <property type="entry name" value="CARBOXYPEPT_ZN_2"/>
    <property type="match status" value="1"/>
</dbReference>
<organism evidence="12 13">
    <name type="scientific">Candidula unifasciata</name>
    <dbReference type="NCBI Taxonomy" id="100452"/>
    <lineage>
        <taxon>Eukaryota</taxon>
        <taxon>Metazoa</taxon>
        <taxon>Spiralia</taxon>
        <taxon>Lophotrochozoa</taxon>
        <taxon>Mollusca</taxon>
        <taxon>Gastropoda</taxon>
        <taxon>Heterobranchia</taxon>
        <taxon>Euthyneura</taxon>
        <taxon>Panpulmonata</taxon>
        <taxon>Eupulmonata</taxon>
        <taxon>Stylommatophora</taxon>
        <taxon>Helicina</taxon>
        <taxon>Helicoidea</taxon>
        <taxon>Geomitridae</taxon>
        <taxon>Candidula</taxon>
    </lineage>
</organism>
<dbReference type="GO" id="GO:0006518">
    <property type="term" value="P:peptide metabolic process"/>
    <property type="evidence" value="ECO:0007669"/>
    <property type="project" value="TreeGrafter"/>
</dbReference>
<dbReference type="PROSITE" id="PS00132">
    <property type="entry name" value="CARBOXYPEPT_ZN_1"/>
    <property type="match status" value="1"/>
</dbReference>
<proteinExistence type="inferred from homology"/>
<dbReference type="GO" id="GO:0005615">
    <property type="term" value="C:extracellular space"/>
    <property type="evidence" value="ECO:0007669"/>
    <property type="project" value="TreeGrafter"/>
</dbReference>
<dbReference type="GO" id="GO:0008270">
    <property type="term" value="F:zinc ion binding"/>
    <property type="evidence" value="ECO:0007669"/>
    <property type="project" value="InterPro"/>
</dbReference>
<dbReference type="InterPro" id="IPR050753">
    <property type="entry name" value="Peptidase_M14_domain"/>
</dbReference>
<evidence type="ECO:0000313" key="13">
    <source>
        <dbReference type="Proteomes" id="UP000678393"/>
    </source>
</evidence>
<evidence type="ECO:0000256" key="4">
    <source>
        <dbReference type="ARBA" id="ARBA00022670"/>
    </source>
</evidence>
<keyword evidence="3" id="KW-0121">Carboxypeptidase</keyword>
<accession>A0A8S3ZPZ0</accession>
<dbReference type="InterPro" id="IPR008969">
    <property type="entry name" value="CarboxyPept-like_regulatory"/>
</dbReference>
<dbReference type="EMBL" id="CAJHNH020003113">
    <property type="protein sequence ID" value="CAG5128571.1"/>
    <property type="molecule type" value="Genomic_DNA"/>
</dbReference>
<keyword evidence="5" id="KW-0479">Metal-binding</keyword>
<evidence type="ECO:0000256" key="6">
    <source>
        <dbReference type="ARBA" id="ARBA00022801"/>
    </source>
</evidence>
<feature type="active site" description="Proton donor/acceptor" evidence="9">
    <location>
        <position position="290"/>
    </location>
</feature>
<dbReference type="Gene3D" id="3.40.630.10">
    <property type="entry name" value="Zn peptidases"/>
    <property type="match status" value="1"/>
</dbReference>
<dbReference type="OrthoDB" id="10249045at2759"/>
<comment type="cofactor">
    <cofactor evidence="1">
        <name>Zn(2+)</name>
        <dbReference type="ChEBI" id="CHEBI:29105"/>
    </cofactor>
</comment>
<feature type="chain" id="PRO_5035764986" description="Peptidase M14 domain-containing protein" evidence="10">
    <location>
        <begin position="31"/>
        <end position="463"/>
    </location>
</feature>
<dbReference type="FunFam" id="3.40.630.10:FF:000020">
    <property type="entry name" value="Carboxypeptidase D"/>
    <property type="match status" value="1"/>
</dbReference>
<evidence type="ECO:0000256" key="3">
    <source>
        <dbReference type="ARBA" id="ARBA00022645"/>
    </source>
</evidence>
<dbReference type="GO" id="GO:0004181">
    <property type="term" value="F:metallocarboxypeptidase activity"/>
    <property type="evidence" value="ECO:0007669"/>
    <property type="project" value="InterPro"/>
</dbReference>
<reference evidence="12" key="1">
    <citation type="submission" date="2021-04" db="EMBL/GenBank/DDBJ databases">
        <authorList>
            <consortium name="Molecular Ecology Group"/>
        </authorList>
    </citation>
    <scope>NUCLEOTIDE SEQUENCE</scope>
</reference>
<gene>
    <name evidence="12" type="ORF">CUNI_LOCUS14129</name>
</gene>
<keyword evidence="8" id="KW-0325">Glycoprotein</keyword>
<dbReference type="SUPFAM" id="SSF49464">
    <property type="entry name" value="Carboxypeptidase regulatory domain-like"/>
    <property type="match status" value="1"/>
</dbReference>
<feature type="signal peptide" evidence="10">
    <location>
        <begin position="1"/>
        <end position="30"/>
    </location>
</feature>
<evidence type="ECO:0000259" key="11">
    <source>
        <dbReference type="PROSITE" id="PS52035"/>
    </source>
</evidence>
<dbReference type="Gene3D" id="2.60.40.1120">
    <property type="entry name" value="Carboxypeptidase-like, regulatory domain"/>
    <property type="match status" value="1"/>
</dbReference>
<evidence type="ECO:0000256" key="7">
    <source>
        <dbReference type="ARBA" id="ARBA00022833"/>
    </source>
</evidence>
<keyword evidence="13" id="KW-1185">Reference proteome</keyword>
<comment type="caution">
    <text evidence="12">The sequence shown here is derived from an EMBL/GenBank/DDBJ whole genome shotgun (WGS) entry which is preliminary data.</text>
</comment>
<protein>
    <recommendedName>
        <fullName evidence="11">Peptidase M14 domain-containing protein</fullName>
    </recommendedName>
</protein>
<evidence type="ECO:0000313" key="12">
    <source>
        <dbReference type="EMBL" id="CAG5128571.1"/>
    </source>
</evidence>
<evidence type="ECO:0000256" key="5">
    <source>
        <dbReference type="ARBA" id="ARBA00022723"/>
    </source>
</evidence>
<sequence length="463" mass="52253">MSRLKCVNIGAQLMLLLVLLKMLTVINVAALDFRHHNQRDIENIMRNLTIEFPHLTDMYSIGKSVRGADLWVIVVGVNASQHHPLIPNVKLVANMHGNEVVGRELVLHLAEHLLLEYGKNESLTRFLNTTHVHIMPTMNPDGYEMSVEGSCDGLIGRANALGYDLNRNFPDELSKFADPEQKETHLVRDWLHSTHFVLSVNLHGGALVVNYPFDSFPGVNSRRYSKSPDDDVFRQLSLIYSRTHPTMHLGSSCGDSFEDGITNGADWYPVYGGMQDYLYKNASGYQVLVELSCCKYPRAQMLRGFWERHRDALINLMFAVHMGVKGLIFGQSQYSDSLFLPLEGATVMVKGRESIQFKSTKYGEYFKLLLPGEYVLLVRHPCYVPVEIPFEVQGSAVTRLDVRLFSSDCFQSPAAMATATVKLEDIPSSESWHQRNGKESCMRLKNTVLVHLLCSVVIAMLFL</sequence>